<dbReference type="Gene3D" id="2.10.90.10">
    <property type="entry name" value="Cystine-knot cytokines"/>
    <property type="match status" value="1"/>
</dbReference>
<keyword evidence="3" id="KW-1185">Reference proteome</keyword>
<dbReference type="Proteomes" id="UP001461498">
    <property type="component" value="Unassembled WGS sequence"/>
</dbReference>
<evidence type="ECO:0000313" key="3">
    <source>
        <dbReference type="Proteomes" id="UP001461498"/>
    </source>
</evidence>
<dbReference type="InterPro" id="IPR029034">
    <property type="entry name" value="Cystine-knot_cytokine"/>
</dbReference>
<organism evidence="2 3">
    <name type="scientific">Rhynocoris fuscipes</name>
    <dbReference type="NCBI Taxonomy" id="488301"/>
    <lineage>
        <taxon>Eukaryota</taxon>
        <taxon>Metazoa</taxon>
        <taxon>Ecdysozoa</taxon>
        <taxon>Arthropoda</taxon>
        <taxon>Hexapoda</taxon>
        <taxon>Insecta</taxon>
        <taxon>Pterygota</taxon>
        <taxon>Neoptera</taxon>
        <taxon>Paraneoptera</taxon>
        <taxon>Hemiptera</taxon>
        <taxon>Heteroptera</taxon>
        <taxon>Panheteroptera</taxon>
        <taxon>Cimicomorpha</taxon>
        <taxon>Reduviidae</taxon>
        <taxon>Harpactorinae</taxon>
        <taxon>Harpactorini</taxon>
        <taxon>Rhynocoris</taxon>
    </lineage>
</organism>
<protein>
    <submittedName>
        <fullName evidence="2">Uncharacterized protein</fullName>
    </submittedName>
</protein>
<evidence type="ECO:0000313" key="2">
    <source>
        <dbReference type="EMBL" id="KAK9502732.1"/>
    </source>
</evidence>
<name>A0AAW1CWL8_9HEMI</name>
<comment type="caution">
    <text evidence="2">The sequence shown here is derived from an EMBL/GenBank/DDBJ whole genome shotgun (WGS) entry which is preliminary data.</text>
</comment>
<sequence length="136" mass="15202">MSVAGDNSAIMFTILVLILFTTLVSGNSLPRLKRHDQRFVSTLRDAEHRTSCPYSFHLDINEDRLPKVIEKVKCYSIGRYCPLTEAKTSCCTEILTEINVHYIKSGISKNETFPIGCACVQWPSVKANTIAPPLIV</sequence>
<gene>
    <name evidence="2" type="ORF">O3M35_011442</name>
</gene>
<dbReference type="EMBL" id="JAPXFL010000008">
    <property type="protein sequence ID" value="KAK9502732.1"/>
    <property type="molecule type" value="Genomic_DNA"/>
</dbReference>
<keyword evidence="1" id="KW-0732">Signal</keyword>
<evidence type="ECO:0000256" key="1">
    <source>
        <dbReference type="SAM" id="SignalP"/>
    </source>
</evidence>
<feature type="signal peptide" evidence="1">
    <location>
        <begin position="1"/>
        <end position="26"/>
    </location>
</feature>
<dbReference type="AlphaFoldDB" id="A0AAW1CWL8"/>
<accession>A0AAW1CWL8</accession>
<feature type="chain" id="PRO_5043788557" evidence="1">
    <location>
        <begin position="27"/>
        <end position="136"/>
    </location>
</feature>
<dbReference type="SUPFAM" id="SSF57501">
    <property type="entry name" value="Cystine-knot cytokines"/>
    <property type="match status" value="1"/>
</dbReference>
<reference evidence="2 3" key="1">
    <citation type="submission" date="2022-12" db="EMBL/GenBank/DDBJ databases">
        <title>Chromosome-level genome assembly of true bugs.</title>
        <authorList>
            <person name="Ma L."/>
            <person name="Li H."/>
        </authorList>
    </citation>
    <scope>NUCLEOTIDE SEQUENCE [LARGE SCALE GENOMIC DNA]</scope>
    <source>
        <strain evidence="2">Lab_2022b</strain>
    </source>
</reference>
<proteinExistence type="predicted"/>